<feature type="compositionally biased region" description="Basic and acidic residues" evidence="1">
    <location>
        <begin position="261"/>
        <end position="272"/>
    </location>
</feature>
<feature type="transmembrane region" description="Helical" evidence="2">
    <location>
        <begin position="426"/>
        <end position="451"/>
    </location>
</feature>
<dbReference type="RefSeq" id="WP_068996994.1">
    <property type="nucleotide sequence ID" value="NZ_MDTQ01000001.1"/>
</dbReference>
<feature type="transmembrane region" description="Helical" evidence="2">
    <location>
        <begin position="162"/>
        <end position="183"/>
    </location>
</feature>
<dbReference type="EMBL" id="MDTQ01000001">
    <property type="protein sequence ID" value="ODC02609.1"/>
    <property type="molecule type" value="Genomic_DNA"/>
</dbReference>
<keyword evidence="2" id="KW-1133">Transmembrane helix</keyword>
<protein>
    <recommendedName>
        <fullName evidence="5">PepSY domain-containing protein</fullName>
    </recommendedName>
</protein>
<dbReference type="PANTHER" id="PTHR34219:SF1">
    <property type="entry name" value="PEPSY DOMAIN-CONTAINING PROTEIN"/>
    <property type="match status" value="1"/>
</dbReference>
<sequence length="465" mass="51483">MSTPTPPEQKQKSNNALLLLITRLHFYIGLFVGPFIFIAALTGTLYVLTPQLANIIYQDVLTTESQGPEQPLAAQIQAAQASLPHELKLFAVRPAPSPGETTRIMFLDPASKLSGASAVFVDPVTLQITGHLPVYGTSGILPLRMNLDFLHRQLLQGEWGRYYSELAASWMWIAALGGLYLWWRGGKKNKAEFAARTPHLRHRRRHVQIGLVIFLGLVFFSATGLTWSKWAGGNIAQLRAQIGWVTPSVSLNLETQAPKATAHDPHAAHHDAGNIQSSTETHPLWTPQQFDQVLATARAAGIDAGKLEIKPPKSADKAWFVREIDRSWPTQVDSVAIDPNQMKVISRADFAEFPLIAKLIRWGIDAHMGILFGWPNQLMLAAFGITLCVMIILGYRMWWLRRPAAGPTAKPLLQAWAKLSNTHKSISVMLALFLGWSLPVLGVSLIIFLMIDALRWRAASDTAQN</sequence>
<evidence type="ECO:0000256" key="1">
    <source>
        <dbReference type="SAM" id="MobiDB-lite"/>
    </source>
</evidence>
<feature type="transmembrane region" description="Helical" evidence="2">
    <location>
        <begin position="378"/>
        <end position="398"/>
    </location>
</feature>
<keyword evidence="2" id="KW-0472">Membrane</keyword>
<dbReference type="Pfam" id="PF03929">
    <property type="entry name" value="PepSY_TM"/>
    <property type="match status" value="1"/>
</dbReference>
<keyword evidence="4" id="KW-1185">Reference proteome</keyword>
<feature type="transmembrane region" description="Helical" evidence="2">
    <location>
        <begin position="207"/>
        <end position="227"/>
    </location>
</feature>
<organism evidence="3 4">
    <name type="scientific">Terasakiispira papahanaumokuakeensis</name>
    <dbReference type="NCBI Taxonomy" id="197479"/>
    <lineage>
        <taxon>Bacteria</taxon>
        <taxon>Pseudomonadati</taxon>
        <taxon>Pseudomonadota</taxon>
        <taxon>Gammaproteobacteria</taxon>
        <taxon>Oceanospirillales</taxon>
        <taxon>Terasakiispira</taxon>
    </lineage>
</organism>
<dbReference type="InterPro" id="IPR005625">
    <property type="entry name" value="PepSY-ass_TM"/>
</dbReference>
<dbReference type="Proteomes" id="UP000094291">
    <property type="component" value="Unassembled WGS sequence"/>
</dbReference>
<evidence type="ECO:0000313" key="3">
    <source>
        <dbReference type="EMBL" id="ODC02609.1"/>
    </source>
</evidence>
<feature type="transmembrane region" description="Helical" evidence="2">
    <location>
        <begin position="24"/>
        <end position="48"/>
    </location>
</feature>
<reference evidence="3 4" key="1">
    <citation type="submission" date="2016-08" db="EMBL/GenBank/DDBJ databases">
        <authorList>
            <person name="Seilhamer J.J."/>
        </authorList>
    </citation>
    <scope>NUCLEOTIDE SEQUENCE [LARGE SCALE GENOMIC DNA]</scope>
    <source>
        <strain evidence="3 4">PH27A</strain>
    </source>
</reference>
<dbReference type="STRING" id="197479.BFW38_02635"/>
<evidence type="ECO:0000256" key="2">
    <source>
        <dbReference type="SAM" id="Phobius"/>
    </source>
</evidence>
<evidence type="ECO:0008006" key="5">
    <source>
        <dbReference type="Google" id="ProtNLM"/>
    </source>
</evidence>
<gene>
    <name evidence="3" type="ORF">BFW38_02635</name>
</gene>
<proteinExistence type="predicted"/>
<name>A0A1E2V6I7_9GAMM</name>
<accession>A0A1E2V6I7</accession>
<keyword evidence="2" id="KW-0812">Transmembrane</keyword>
<dbReference type="AlphaFoldDB" id="A0A1E2V6I7"/>
<comment type="caution">
    <text evidence="3">The sequence shown here is derived from an EMBL/GenBank/DDBJ whole genome shotgun (WGS) entry which is preliminary data.</text>
</comment>
<dbReference type="OrthoDB" id="9791166at2"/>
<feature type="region of interest" description="Disordered" evidence="1">
    <location>
        <begin position="258"/>
        <end position="280"/>
    </location>
</feature>
<evidence type="ECO:0000313" key="4">
    <source>
        <dbReference type="Proteomes" id="UP000094291"/>
    </source>
</evidence>
<dbReference type="PANTHER" id="PTHR34219">
    <property type="entry name" value="IRON-REGULATED INNER MEMBRANE PROTEIN-RELATED"/>
    <property type="match status" value="1"/>
</dbReference>